<reference evidence="1" key="1">
    <citation type="submission" date="2021-06" db="EMBL/GenBank/DDBJ databases">
        <authorList>
            <person name="Kallberg Y."/>
            <person name="Tangrot J."/>
            <person name="Rosling A."/>
        </authorList>
    </citation>
    <scope>NUCLEOTIDE SEQUENCE</scope>
    <source>
        <strain evidence="1">28 12/20/2015</strain>
    </source>
</reference>
<gene>
    <name evidence="1" type="ORF">SPELUC_LOCUS9992</name>
</gene>
<evidence type="ECO:0000313" key="1">
    <source>
        <dbReference type="EMBL" id="CAG8677766.1"/>
    </source>
</evidence>
<evidence type="ECO:0000313" key="2">
    <source>
        <dbReference type="Proteomes" id="UP000789366"/>
    </source>
</evidence>
<keyword evidence="2" id="KW-1185">Reference proteome</keyword>
<organism evidence="1 2">
    <name type="scientific">Cetraspora pellucida</name>
    <dbReference type="NCBI Taxonomy" id="1433469"/>
    <lineage>
        <taxon>Eukaryota</taxon>
        <taxon>Fungi</taxon>
        <taxon>Fungi incertae sedis</taxon>
        <taxon>Mucoromycota</taxon>
        <taxon>Glomeromycotina</taxon>
        <taxon>Glomeromycetes</taxon>
        <taxon>Diversisporales</taxon>
        <taxon>Gigasporaceae</taxon>
        <taxon>Cetraspora</taxon>
    </lineage>
</organism>
<feature type="non-terminal residue" evidence="1">
    <location>
        <position position="1"/>
    </location>
</feature>
<proteinExistence type="predicted"/>
<name>A0ACA9NZR1_9GLOM</name>
<sequence>SVVQLCAWHMKRAVKRKLEKKAKSSGNSRLITIKYNAHQAAREYDFIDPTFYLTEEDHNSKSYVVCLSEF</sequence>
<accession>A0ACA9NZR1</accession>
<dbReference type="Proteomes" id="UP000789366">
    <property type="component" value="Unassembled WGS sequence"/>
</dbReference>
<protein>
    <submittedName>
        <fullName evidence="1">14637_t:CDS:1</fullName>
    </submittedName>
</protein>
<dbReference type="EMBL" id="CAJVPW010017661">
    <property type="protein sequence ID" value="CAG8677766.1"/>
    <property type="molecule type" value="Genomic_DNA"/>
</dbReference>
<comment type="caution">
    <text evidence="1">The sequence shown here is derived from an EMBL/GenBank/DDBJ whole genome shotgun (WGS) entry which is preliminary data.</text>
</comment>